<evidence type="ECO:0000313" key="4">
    <source>
        <dbReference type="EMBL" id="UUD36870.1"/>
    </source>
</evidence>
<keyword evidence="2" id="KW-0812">Transmembrane</keyword>
<proteinExistence type="predicted"/>
<feature type="domain" description="Lipoprotein-associated type-17" evidence="3">
    <location>
        <begin position="1041"/>
        <end position="1133"/>
    </location>
</feature>
<dbReference type="Proteomes" id="UP001059576">
    <property type="component" value="Chromosome"/>
</dbReference>
<dbReference type="InterPro" id="IPR007326">
    <property type="entry name" value="Lipoprotein-assoc_dom"/>
</dbReference>
<feature type="domain" description="Lipoprotein-associated type-17" evidence="3">
    <location>
        <begin position="727"/>
        <end position="810"/>
    </location>
</feature>
<dbReference type="RefSeq" id="WP_129722932.1">
    <property type="nucleotide sequence ID" value="NZ_CP101808.1"/>
</dbReference>
<reference evidence="4" key="1">
    <citation type="submission" date="2022-07" db="EMBL/GenBank/DDBJ databases">
        <title>Complete genome of Mycoplasma equigenitalium type strain T37.</title>
        <authorList>
            <person name="Spergser J."/>
        </authorList>
    </citation>
    <scope>NUCLEOTIDE SEQUENCE</scope>
    <source>
        <strain evidence="4">T37</strain>
    </source>
</reference>
<keyword evidence="4" id="KW-0449">Lipoprotein</keyword>
<sequence>MIKNKIKKLLFIFFIPLILLAVFTFQKITNIKETVVTHSKYEMKKAETPNIEILASEHKGDLETIDKVLRDKMNLFIAEVYKISGKGSGNYVSAQTNEVKHFIYDPVHENDGTFLTNLTKSLTDLYTLPAATEIFNNITLDNPAVQKYISTNSEISKLNLNCTFKFKNIDRVDNLPFKDINKNKKYDNKTSFIKSNVEIFNGNVLIGIIKEIYVPIIKIRYYSDEEEAKKYCFEYVDADKEYENNYNIDSESTYLKTHIDKIIEIKNFIEQDNNNSFIYHIKPNFETQLDVFNYDFSGKDWFKNQDNLNKLISEDIDSRQTAFIFKTSSLVDTKEYTPHVSLETISADNIDTSLSFTLSYDDKNPSKVAYPWKTKPRKYTDKAFKFIYDNIYLNNTIVPEQNKSLNLHRLFANTNGNLSKFDTLPIWSTKDHITSSGWSLVYLNTVYNPVEYKDTKNWKLYFGNTPFDKYFDQNKLKVKINSITYNKNPKNCIFTFHLFYNNTQIKEDIIEVKNSVLDTFSNFNKNYTMPYLKIFKERETITQRGWHIKFRGKPEKIEGKGSHTLLLDENKKIITSEEGANNPSGIVNHTDGVADFFLNYQVQKSIFNTEEFFFPRRVYSYDKTDVNSVLDNLQFTYIEAIDFTKSDDTIKEAVLSNLKYSKIVDFNDQIEFVVTKEENKEINLILDKLIVDKVQEKLYVAINYKHSDGKTYYKIYNVDNQSKIITKIQNLCDNLTLKELEKNNFPVEYSDKNIKLLNWDLKDSDSYKYEFTDFTPDNVLGTISVKLKITWLDNDVYTLEKDFVLQGFMTYKKYVDEMVKNNNYKLSLLNEDTELNKDKLPSKNNVKGISADKWTLQIKNNTKSNVVSDDKFSLNLDGLTAEPDDLQGVISVKGLKLNLKYETLSGAVSVVSANELQPLEFTGFTFLQKVLDNQKFIMKTNTDVSNIFAAEATSDMFNNLKMEMEESNDPQLDKGLIETVSNDITLSNKNNEKAEVDIQIKVRYYYNGIDQSSVYIESTILEKISGFLTYQTYIDTMVKDNNYVINLLGDKAKLPSINGIKNNPNELTLTISNNPKSSVVPNENFSIVFDTFEVVNNDVEGTIEVLKLKLKLTYISGSVFSQLASVKFTGFTTLHKELEKATFEPMANAATDVFASEAETKHITVIVNNIPQLDPSLISSSLKITTRNNETGTIEVSANIKYTYDKKNKEFIERTCTGKITGFLTYQTYLDTLVTNQGKDLSIAVANETTLGERLPEGFLANELKLEIKDHDHHSLVNRMIKLSGGLNPTYNNLDGYVEFTDLKIVVGGARADLTQTIKIDGFDSYTKQFERFDMNLKFVDHDKFGTISVGNIDVIDTLPSLVEVNTNHELVFTNNGNTISNAPDYIVHEYEVTKQDDENGTIDVKLTFKHKNAIGTLTETKKVILSNFITTDQVNNQLKSISTNNFSNDTIKEKMPSSIVKEDFKKFYTTVDWVKKVEVEKTNIIYVNDEEGKIRYNVSIKKHGISHTMTVEKDMLTWKQYLRNEFNEYIFNNIRGKLGVTVKKDLIKPTYKANGIDILKPGVYPSTLEDNNNNNYLTFHIQGLKSSFNNISEINNAKHNEITLRIDKTDNTPVTENRPVWLDLQLSIKFTNPEDIQYGKVSVTIIITQDDISHARAELKTDLSFWSLNNEIETIKNKTKSFIFSSDSEKVDKALDIWKSYITPLKNKPSYTYFYQKVKKEYDKTSTMWYGKRDESVQKEIDIVFEKMEVAIDNATDAKVLEKEFGTLNQDAKTTIGKLKLDKNIADNELELKKLTEDYENKISELQGGPIIHHRKKEINFASAALLAIGLAGIIGSGVWLFFAVKNLKKTRKGV</sequence>
<keyword evidence="2" id="KW-0472">Membrane</keyword>
<evidence type="ECO:0000256" key="1">
    <source>
        <dbReference type="SAM" id="Coils"/>
    </source>
</evidence>
<keyword evidence="1" id="KW-0175">Coiled coil</keyword>
<dbReference type="Pfam" id="PF04200">
    <property type="entry name" value="Lipoprotein_17"/>
    <property type="match status" value="5"/>
</dbReference>
<gene>
    <name evidence="4" type="ORF">NPA09_03160</name>
</gene>
<keyword evidence="2" id="KW-1133">Transmembrane helix</keyword>
<dbReference type="EMBL" id="CP101808">
    <property type="protein sequence ID" value="UUD36870.1"/>
    <property type="molecule type" value="Genomic_DNA"/>
</dbReference>
<feature type="coiled-coil region" evidence="1">
    <location>
        <begin position="1779"/>
        <end position="1806"/>
    </location>
</feature>
<accession>A0ABY5J1K4</accession>
<keyword evidence="5" id="KW-1185">Reference proteome</keyword>
<feature type="domain" description="Lipoprotein-associated type-17" evidence="3">
    <location>
        <begin position="1439"/>
        <end position="1512"/>
    </location>
</feature>
<feature type="domain" description="Lipoprotein-associated type-17" evidence="3">
    <location>
        <begin position="1352"/>
        <end position="1430"/>
    </location>
</feature>
<name>A0ABY5J1K4_9BACT</name>
<evidence type="ECO:0000259" key="3">
    <source>
        <dbReference type="Pfam" id="PF04200"/>
    </source>
</evidence>
<protein>
    <submittedName>
        <fullName evidence="4">Lipoprotein 17-related variable surface protein</fullName>
    </submittedName>
</protein>
<feature type="domain" description="Lipoprotein-associated type-17" evidence="3">
    <location>
        <begin position="1139"/>
        <end position="1225"/>
    </location>
</feature>
<evidence type="ECO:0000256" key="2">
    <source>
        <dbReference type="SAM" id="Phobius"/>
    </source>
</evidence>
<evidence type="ECO:0000313" key="5">
    <source>
        <dbReference type="Proteomes" id="UP001059576"/>
    </source>
</evidence>
<feature type="transmembrane region" description="Helical" evidence="2">
    <location>
        <begin position="1822"/>
        <end position="1844"/>
    </location>
</feature>
<organism evidence="4 5">
    <name type="scientific">Mycoplasmopsis equigenitalium</name>
    <dbReference type="NCBI Taxonomy" id="114883"/>
    <lineage>
        <taxon>Bacteria</taxon>
        <taxon>Bacillati</taxon>
        <taxon>Mycoplasmatota</taxon>
        <taxon>Mycoplasmoidales</taxon>
        <taxon>Metamycoplasmataceae</taxon>
        <taxon>Mycoplasmopsis</taxon>
    </lineage>
</organism>